<evidence type="ECO:0000313" key="2">
    <source>
        <dbReference type="EMBL" id="KPJ72233.1"/>
    </source>
</evidence>
<dbReference type="AlphaFoldDB" id="A0A0S7YDG6"/>
<feature type="region of interest" description="Disordered" evidence="1">
    <location>
        <begin position="27"/>
        <end position="61"/>
    </location>
</feature>
<gene>
    <name evidence="2" type="ORF">AMJ52_06985</name>
</gene>
<evidence type="ECO:0000313" key="3">
    <source>
        <dbReference type="Proteomes" id="UP000051012"/>
    </source>
</evidence>
<dbReference type="Proteomes" id="UP000051012">
    <property type="component" value="Unassembled WGS sequence"/>
</dbReference>
<protein>
    <submittedName>
        <fullName evidence="2">Uncharacterized protein</fullName>
    </submittedName>
</protein>
<proteinExistence type="predicted"/>
<organism evidence="2 3">
    <name type="scientific">candidate division TA06 bacterium DG_78</name>
    <dbReference type="NCBI Taxonomy" id="1703772"/>
    <lineage>
        <taxon>Bacteria</taxon>
        <taxon>Bacteria division TA06</taxon>
    </lineage>
</organism>
<feature type="compositionally biased region" description="Basic and acidic residues" evidence="1">
    <location>
        <begin position="28"/>
        <end position="48"/>
    </location>
</feature>
<name>A0A0S7YDG6_UNCT6</name>
<sequence length="128" mass="14750">MMDIIDKLKKEKKGKSVFDTFIKKKKAAEKEQEEARKPSDIEVREIHPESPPPSVPVQETKMKPATTEFRTEGMQEFDMENLGESNKTNIKMEYKSKVSRLIAGGKIDEAIRLLLELKERLASKDEQQ</sequence>
<dbReference type="EMBL" id="LJNI01000089">
    <property type="protein sequence ID" value="KPJ72233.1"/>
    <property type="molecule type" value="Genomic_DNA"/>
</dbReference>
<evidence type="ECO:0000256" key="1">
    <source>
        <dbReference type="SAM" id="MobiDB-lite"/>
    </source>
</evidence>
<reference evidence="2 3" key="1">
    <citation type="journal article" date="2015" name="Microbiome">
        <title>Genomic resolution of linkages in carbon, nitrogen, and sulfur cycling among widespread estuary sediment bacteria.</title>
        <authorList>
            <person name="Baker B.J."/>
            <person name="Lazar C.S."/>
            <person name="Teske A.P."/>
            <person name="Dick G.J."/>
        </authorList>
    </citation>
    <scope>NUCLEOTIDE SEQUENCE [LARGE SCALE GENOMIC DNA]</scope>
    <source>
        <strain evidence="2">DG_78</strain>
    </source>
</reference>
<accession>A0A0S7YDG6</accession>
<comment type="caution">
    <text evidence="2">The sequence shown here is derived from an EMBL/GenBank/DDBJ whole genome shotgun (WGS) entry which is preliminary data.</text>
</comment>